<dbReference type="Pfam" id="PF01966">
    <property type="entry name" value="HD"/>
    <property type="match status" value="1"/>
</dbReference>
<evidence type="ECO:0000313" key="5">
    <source>
        <dbReference type="Proteomes" id="UP000823612"/>
    </source>
</evidence>
<evidence type="ECO:0000259" key="3">
    <source>
        <dbReference type="PROSITE" id="PS51831"/>
    </source>
</evidence>
<feature type="domain" description="HD" evidence="3">
    <location>
        <begin position="63"/>
        <end position="207"/>
    </location>
</feature>
<reference evidence="4" key="1">
    <citation type="submission" date="2020-10" db="EMBL/GenBank/DDBJ databases">
        <authorList>
            <person name="Gilroy R."/>
        </authorList>
    </citation>
    <scope>NUCLEOTIDE SEQUENCE</scope>
    <source>
        <strain evidence="4">2889</strain>
    </source>
</reference>
<comment type="caution">
    <text evidence="4">The sequence shown here is derived from an EMBL/GenBank/DDBJ whole genome shotgun (WGS) entry which is preliminary data.</text>
</comment>
<proteinExistence type="predicted"/>
<dbReference type="Gene3D" id="1.10.3210.10">
    <property type="entry name" value="Hypothetical protein af1432"/>
    <property type="match status" value="1"/>
</dbReference>
<dbReference type="SMART" id="SM00471">
    <property type="entry name" value="HDc"/>
    <property type="match status" value="1"/>
</dbReference>
<sequence length="396" mass="45973">MRPGHPHWEQAISRQTPSPLKPDEIRSEFDRDNGRILHSSAYSRLKSKTQVFFHTNDDRICTRIEHVNHVISVSSTIARFLGLNTELTYTIAMGHDLGHAPFGHSGEVFLDELCRKYGLGEFWHEKNSLHVVDDIELLQDTQGRFKNLNLTYAVRDGIISHCGEVNQALLRPREEAIDLHKFSKYTRFEPYTWEGCVMKIADKIAYLGRDLEDAQRLGILSKEQLDELEHILLGFPHVEAANNTNFIHIFITDLCRHSSPDTGLCFSPEIYELMKLLMRFNYKHIYKHPRLKNYEKYAKLVIETLYEALSQTFYGPQSLTAVEKDFIPVYPKLGGAFLRWIRLLARTDEAGNAESSHHKRIYDLHEEKDYNRAVIDFLSLLTDRAAIEYFNELTSF</sequence>
<dbReference type="CDD" id="cd00077">
    <property type="entry name" value="HDc"/>
    <property type="match status" value="1"/>
</dbReference>
<dbReference type="InterPro" id="IPR003607">
    <property type="entry name" value="HD/PDEase_dom"/>
</dbReference>
<evidence type="ECO:0000256" key="2">
    <source>
        <dbReference type="SAM" id="MobiDB-lite"/>
    </source>
</evidence>
<name>A0A9D9DTJ9_9BACT</name>
<dbReference type="SUPFAM" id="SSF109604">
    <property type="entry name" value="HD-domain/PDEase-like"/>
    <property type="match status" value="1"/>
</dbReference>
<dbReference type="Proteomes" id="UP000823612">
    <property type="component" value="Unassembled WGS sequence"/>
</dbReference>
<protein>
    <submittedName>
        <fullName evidence="4">HD domain-containing protein</fullName>
    </submittedName>
</protein>
<feature type="region of interest" description="Disordered" evidence="2">
    <location>
        <begin position="1"/>
        <end position="23"/>
    </location>
</feature>
<dbReference type="PROSITE" id="PS51831">
    <property type="entry name" value="HD"/>
    <property type="match status" value="1"/>
</dbReference>
<dbReference type="InterPro" id="IPR006674">
    <property type="entry name" value="HD_domain"/>
</dbReference>
<evidence type="ECO:0000256" key="1">
    <source>
        <dbReference type="ARBA" id="ARBA00022801"/>
    </source>
</evidence>
<dbReference type="InterPro" id="IPR026875">
    <property type="entry name" value="PHydrolase_assoc_dom"/>
</dbReference>
<dbReference type="AlphaFoldDB" id="A0A9D9DTJ9"/>
<accession>A0A9D9DTJ9</accession>
<organism evidence="4 5">
    <name type="scientific">Candidatus Pullibacteroides excrementavium</name>
    <dbReference type="NCBI Taxonomy" id="2840905"/>
    <lineage>
        <taxon>Bacteria</taxon>
        <taxon>Pseudomonadati</taxon>
        <taxon>Bacteroidota</taxon>
        <taxon>Bacteroidia</taxon>
        <taxon>Bacteroidales</taxon>
        <taxon>Candidatus Pullibacteroides</taxon>
    </lineage>
</organism>
<dbReference type="GO" id="GO:0016787">
    <property type="term" value="F:hydrolase activity"/>
    <property type="evidence" value="ECO:0007669"/>
    <property type="project" value="UniProtKB-KW"/>
</dbReference>
<gene>
    <name evidence="4" type="ORF">IAB08_08900</name>
</gene>
<dbReference type="EMBL" id="JADIMZ010000131">
    <property type="protein sequence ID" value="MBO8433391.1"/>
    <property type="molecule type" value="Genomic_DNA"/>
</dbReference>
<keyword evidence="1" id="KW-0378">Hydrolase</keyword>
<reference evidence="4" key="2">
    <citation type="journal article" date="2021" name="PeerJ">
        <title>Extensive microbial diversity within the chicken gut microbiome revealed by metagenomics and culture.</title>
        <authorList>
            <person name="Gilroy R."/>
            <person name="Ravi A."/>
            <person name="Getino M."/>
            <person name="Pursley I."/>
            <person name="Horton D.L."/>
            <person name="Alikhan N.F."/>
            <person name="Baker D."/>
            <person name="Gharbi K."/>
            <person name="Hall N."/>
            <person name="Watson M."/>
            <person name="Adriaenssens E.M."/>
            <person name="Foster-Nyarko E."/>
            <person name="Jarju S."/>
            <person name="Secka A."/>
            <person name="Antonio M."/>
            <person name="Oren A."/>
            <person name="Chaudhuri R.R."/>
            <person name="La Ragione R."/>
            <person name="Hildebrand F."/>
            <person name="Pallen M.J."/>
        </authorList>
    </citation>
    <scope>NUCLEOTIDE SEQUENCE</scope>
    <source>
        <strain evidence="4">2889</strain>
    </source>
</reference>
<evidence type="ECO:0000313" key="4">
    <source>
        <dbReference type="EMBL" id="MBO8433391.1"/>
    </source>
</evidence>
<dbReference type="Pfam" id="PF13286">
    <property type="entry name" value="HD_assoc"/>
    <property type="match status" value="1"/>
</dbReference>